<name>A0ABN2JRG4_9ACTN</name>
<comment type="caution">
    <text evidence="3">The sequence shown here is derived from an EMBL/GenBank/DDBJ whole genome shotgun (WGS) entry which is preliminary data.</text>
</comment>
<dbReference type="Gene3D" id="3.40.50.1820">
    <property type="entry name" value="alpha/beta hydrolase"/>
    <property type="match status" value="1"/>
</dbReference>
<dbReference type="Pfam" id="PF00561">
    <property type="entry name" value="Abhydrolase_1"/>
    <property type="match status" value="1"/>
</dbReference>
<dbReference type="PRINTS" id="PR00412">
    <property type="entry name" value="EPOXHYDRLASE"/>
</dbReference>
<proteinExistence type="predicted"/>
<evidence type="ECO:0000313" key="4">
    <source>
        <dbReference type="Proteomes" id="UP001500655"/>
    </source>
</evidence>
<dbReference type="PANTHER" id="PTHR43329">
    <property type="entry name" value="EPOXIDE HYDROLASE"/>
    <property type="match status" value="1"/>
</dbReference>
<keyword evidence="1 3" id="KW-0378">Hydrolase</keyword>
<evidence type="ECO:0000256" key="1">
    <source>
        <dbReference type="ARBA" id="ARBA00022801"/>
    </source>
</evidence>
<dbReference type="InterPro" id="IPR000639">
    <property type="entry name" value="Epox_hydrolase-like"/>
</dbReference>
<sequence>MAGHASAWPATFTFTLSVMEPDQVDESSVLIDGPWQHRFINANGSRFHVAEVGEGPLVLFLHGFPEFWWAWHHQLTAVADAGYRAVALDLRGYGASDKPPRGYDGYTLAGDVTGLIRALGERDAVLVGAGFGGLLAWTTAAFHHKSVRRLVVLSAPHPLRVRAALLTDVRGQFTAALPALKFQIPRYEHALTRHDAQAVTEYLRRWSGPAWLRTEAFTEYDRACRTAMRIPQAAFCALEAYRWAFRSVLRLHGHRFRRQLRLPIVAPTLQLHGSIDGATLPATAAGSGRYVTEPYEWRLLDGVGHFLHQEAPAEVSKEIIRWAREP</sequence>
<dbReference type="InterPro" id="IPR029058">
    <property type="entry name" value="AB_hydrolase_fold"/>
</dbReference>
<dbReference type="InterPro" id="IPR000073">
    <property type="entry name" value="AB_hydrolase_1"/>
</dbReference>
<accession>A0ABN2JRG4</accession>
<dbReference type="Proteomes" id="UP001500655">
    <property type="component" value="Unassembled WGS sequence"/>
</dbReference>
<reference evidence="3 4" key="1">
    <citation type="journal article" date="2019" name="Int. J. Syst. Evol. Microbiol.">
        <title>The Global Catalogue of Microorganisms (GCM) 10K type strain sequencing project: providing services to taxonomists for standard genome sequencing and annotation.</title>
        <authorList>
            <consortium name="The Broad Institute Genomics Platform"/>
            <consortium name="The Broad Institute Genome Sequencing Center for Infectious Disease"/>
            <person name="Wu L."/>
            <person name="Ma J."/>
        </authorList>
    </citation>
    <scope>NUCLEOTIDE SEQUENCE [LARGE SCALE GENOMIC DNA]</scope>
    <source>
        <strain evidence="3 4">JCM 13249</strain>
    </source>
</reference>
<dbReference type="PRINTS" id="PR00111">
    <property type="entry name" value="ABHYDROLASE"/>
</dbReference>
<dbReference type="SUPFAM" id="SSF53474">
    <property type="entry name" value="alpha/beta-Hydrolases"/>
    <property type="match status" value="1"/>
</dbReference>
<evidence type="ECO:0000313" key="3">
    <source>
        <dbReference type="EMBL" id="GAA1736341.1"/>
    </source>
</evidence>
<gene>
    <name evidence="3" type="ORF">GCM10009681_03670</name>
</gene>
<organism evidence="3 4">
    <name type="scientific">Luedemannella helvata</name>
    <dbReference type="NCBI Taxonomy" id="349315"/>
    <lineage>
        <taxon>Bacteria</taxon>
        <taxon>Bacillati</taxon>
        <taxon>Actinomycetota</taxon>
        <taxon>Actinomycetes</taxon>
        <taxon>Micromonosporales</taxon>
        <taxon>Micromonosporaceae</taxon>
        <taxon>Luedemannella</taxon>
    </lineage>
</organism>
<evidence type="ECO:0000259" key="2">
    <source>
        <dbReference type="Pfam" id="PF00561"/>
    </source>
</evidence>
<dbReference type="EMBL" id="BAAALS010000001">
    <property type="protein sequence ID" value="GAA1736341.1"/>
    <property type="molecule type" value="Genomic_DNA"/>
</dbReference>
<protein>
    <submittedName>
        <fullName evidence="3">Alpha/beta hydrolase</fullName>
    </submittedName>
</protein>
<dbReference type="GO" id="GO:0016787">
    <property type="term" value="F:hydrolase activity"/>
    <property type="evidence" value="ECO:0007669"/>
    <property type="project" value="UniProtKB-KW"/>
</dbReference>
<keyword evidence="4" id="KW-1185">Reference proteome</keyword>
<feature type="domain" description="AB hydrolase-1" evidence="2">
    <location>
        <begin position="56"/>
        <end position="310"/>
    </location>
</feature>